<feature type="signal peptide" evidence="1">
    <location>
        <begin position="1"/>
        <end position="21"/>
    </location>
</feature>
<gene>
    <name evidence="3" type="ORF">SAMN06265377_2695</name>
</gene>
<evidence type="ECO:0000256" key="1">
    <source>
        <dbReference type="SAM" id="SignalP"/>
    </source>
</evidence>
<sequence>MVLNYLCFLMSHCLIISFSFAQTPNVVSGKVVDENGNNIAIGDVLVYDAKQKNLMKYTQLINGSFAFDYVEEGNYYIKISALGYGDYGKELLLAKSGVALQIILKEDVTALEEVEITVSKNPITFKNGNLKVDVQNPIFSSIPDPLNVLSKLPNVQIAANRESITIIGKGNPLIYLGGQRINLEEFASLSVDNIDTIELINNPSSKYEADGRAVILVTRKRNLVENAKVNINETASFRRNFNNYLNANGNYSNGKWSLQSNLAYNDLGHWESNTFAFSIPKEDVFLDYLVLIPLNNRKQINWGLGFFHPLKKDGYLSINTTFRLQTDASPIETETFFKNREREDTILTETANNQTKDYFSGNFNYSKQIATKLNLFTGFQYSSFKQTLDTDISNNFNGIGFNLDQERNQTYQIGSLALRLDLEYNVSDKLKWEFGTNWNEAWADAFTKIQEISRSEENVIDFDYKERLYSGYTSLSGTLKKWLNYNGGVRIEYNQVKSDIENGDYHLVNRKNTYAFPRLNLNFKLDSTKTLSVNYARSISRPNFSRTSSISAYINPYLEGSSNVNLLPTLTNELTANFQWKGKSINASYFRNANPMYFTIRYDEIMDKAILSPVNLNNESGFNVGITLPFSYKKWTSTNTITLNYNKIEDKMATLGETNPYIYAYSNQQFRIGKDMMISFGGWLLSKRQEGIFKRNSMVVLDTSITKTFFKRFNCALRLNDITRGMNFEESYAINGVEAEGVYFADAKEIAFSIKYVLGNVKGVRFKNKDVDENLKRIR</sequence>
<protein>
    <submittedName>
        <fullName evidence="3">CarboxypepD_reg-like domain-containing protein</fullName>
    </submittedName>
</protein>
<dbReference type="Proteomes" id="UP000219048">
    <property type="component" value="Unassembled WGS sequence"/>
</dbReference>
<dbReference type="EMBL" id="OBEH01000004">
    <property type="protein sequence ID" value="SNZ00868.1"/>
    <property type="molecule type" value="Genomic_DNA"/>
</dbReference>
<evidence type="ECO:0000259" key="2">
    <source>
        <dbReference type="Pfam" id="PF14905"/>
    </source>
</evidence>
<reference evidence="4" key="1">
    <citation type="submission" date="2017-09" db="EMBL/GenBank/DDBJ databases">
        <authorList>
            <person name="Varghese N."/>
            <person name="Submissions S."/>
        </authorList>
    </citation>
    <scope>NUCLEOTIDE SEQUENCE [LARGE SCALE GENOMIC DNA]</scope>
    <source>
        <strain evidence="4">DSM 25885</strain>
    </source>
</reference>
<organism evidence="3 4">
    <name type="scientific">Flagellimonas pacifica</name>
    <dbReference type="NCBI Taxonomy" id="1247520"/>
    <lineage>
        <taxon>Bacteria</taxon>
        <taxon>Pseudomonadati</taxon>
        <taxon>Bacteroidota</taxon>
        <taxon>Flavobacteriia</taxon>
        <taxon>Flavobacteriales</taxon>
        <taxon>Flavobacteriaceae</taxon>
        <taxon>Flagellimonas</taxon>
    </lineage>
</organism>
<keyword evidence="4" id="KW-1185">Reference proteome</keyword>
<name>A0A285MUS4_9FLAO</name>
<dbReference type="AlphaFoldDB" id="A0A285MUS4"/>
<feature type="domain" description="Outer membrane protein beta-barrel" evidence="2">
    <location>
        <begin position="379"/>
        <end position="756"/>
    </location>
</feature>
<dbReference type="InterPro" id="IPR008969">
    <property type="entry name" value="CarboxyPept-like_regulatory"/>
</dbReference>
<keyword evidence="1" id="KW-0732">Signal</keyword>
<accession>A0A285MUS4</accession>
<dbReference type="SUPFAM" id="SSF49464">
    <property type="entry name" value="Carboxypeptidase regulatory domain-like"/>
    <property type="match status" value="1"/>
</dbReference>
<dbReference type="OrthoDB" id="8764943at2"/>
<evidence type="ECO:0000313" key="4">
    <source>
        <dbReference type="Proteomes" id="UP000219048"/>
    </source>
</evidence>
<evidence type="ECO:0000313" key="3">
    <source>
        <dbReference type="EMBL" id="SNZ00868.1"/>
    </source>
</evidence>
<dbReference type="SUPFAM" id="SSF56935">
    <property type="entry name" value="Porins"/>
    <property type="match status" value="1"/>
</dbReference>
<feature type="chain" id="PRO_5013238979" evidence="1">
    <location>
        <begin position="22"/>
        <end position="779"/>
    </location>
</feature>
<dbReference type="Pfam" id="PF14905">
    <property type="entry name" value="OMP_b-brl_3"/>
    <property type="match status" value="1"/>
</dbReference>
<proteinExistence type="predicted"/>
<dbReference type="InterPro" id="IPR041700">
    <property type="entry name" value="OMP_b-brl_3"/>
</dbReference>